<evidence type="ECO:0000313" key="4">
    <source>
        <dbReference type="Proteomes" id="UP000222106"/>
    </source>
</evidence>
<accession>A0A2A9EJZ3</accession>
<name>A0A2A9EJZ3_9MICO</name>
<proteinExistence type="predicted"/>
<sequence length="384" mass="39021">MDLFSILGASLRRWYVTVLVVAVTGLLAFQSYKAVEPVYTGMVSLVVLPSLEQTLAASADPEDELAQDKNPYAGQGGSQFAVAVLKRNINSTAFRERLDLEKNETILAETANSQPILEITASANTPADVRRLLDLVTAEASVVLNEFQETAGAPVETRYRTAPAVPPGTVEDVTPSRLRVAGAIAVMGCAVAAGLATTLDLLLARRKARRQGAAAPAAPDDAGGSAVVAEAAAPAPAATRAARRAAPAGAAPTSPPDGAAAVTRTTRSAPANGTTRPIVVAGRAARRGQGDSGTAAVRDEPVRVRSGADPSAVARPTAATPATPGTPLTPATPGEPAAHASGNGRTDRQGRAVPVAGDRRWASGAAPTNGARGVPEEAALVPEP</sequence>
<feature type="region of interest" description="Disordered" evidence="1">
    <location>
        <begin position="238"/>
        <end position="384"/>
    </location>
</feature>
<dbReference type="AlphaFoldDB" id="A0A2A9EJZ3"/>
<comment type="caution">
    <text evidence="3">The sequence shown here is derived from an EMBL/GenBank/DDBJ whole genome shotgun (WGS) entry which is preliminary data.</text>
</comment>
<keyword evidence="4" id="KW-1185">Reference proteome</keyword>
<dbReference type="Proteomes" id="UP000222106">
    <property type="component" value="Unassembled WGS sequence"/>
</dbReference>
<evidence type="ECO:0008006" key="5">
    <source>
        <dbReference type="Google" id="ProtNLM"/>
    </source>
</evidence>
<dbReference type="RefSeq" id="WP_098483048.1">
    <property type="nucleotide sequence ID" value="NZ_PDJI01000004.1"/>
</dbReference>
<feature type="compositionally biased region" description="Low complexity" evidence="1">
    <location>
        <begin position="310"/>
        <end position="338"/>
    </location>
</feature>
<keyword evidence="2" id="KW-1133">Transmembrane helix</keyword>
<keyword evidence="2" id="KW-0472">Membrane</keyword>
<protein>
    <recommendedName>
        <fullName evidence="5">Capsular polysaccharide biosynthesis protein</fullName>
    </recommendedName>
</protein>
<dbReference type="OrthoDB" id="3695950at2"/>
<feature type="transmembrane region" description="Helical" evidence="2">
    <location>
        <begin position="12"/>
        <end position="32"/>
    </location>
</feature>
<evidence type="ECO:0000313" key="3">
    <source>
        <dbReference type="EMBL" id="PFG38851.1"/>
    </source>
</evidence>
<reference evidence="3 4" key="1">
    <citation type="submission" date="2017-10" db="EMBL/GenBank/DDBJ databases">
        <title>Sequencing the genomes of 1000 actinobacteria strains.</title>
        <authorList>
            <person name="Klenk H.-P."/>
        </authorList>
    </citation>
    <scope>NUCLEOTIDE SEQUENCE [LARGE SCALE GENOMIC DNA]</scope>
    <source>
        <strain evidence="3 4">DSM 21838</strain>
    </source>
</reference>
<keyword evidence="2" id="KW-0812">Transmembrane</keyword>
<feature type="compositionally biased region" description="Low complexity" evidence="1">
    <location>
        <begin position="238"/>
        <end position="261"/>
    </location>
</feature>
<evidence type="ECO:0000256" key="2">
    <source>
        <dbReference type="SAM" id="Phobius"/>
    </source>
</evidence>
<feature type="compositionally biased region" description="Polar residues" evidence="1">
    <location>
        <begin position="263"/>
        <end position="275"/>
    </location>
</feature>
<feature type="transmembrane region" description="Helical" evidence="2">
    <location>
        <begin position="180"/>
        <end position="203"/>
    </location>
</feature>
<gene>
    <name evidence="3" type="ORF">ATJ97_1339</name>
</gene>
<dbReference type="EMBL" id="PDJI01000004">
    <property type="protein sequence ID" value="PFG38851.1"/>
    <property type="molecule type" value="Genomic_DNA"/>
</dbReference>
<organism evidence="3 4">
    <name type="scientific">Georgenia soli</name>
    <dbReference type="NCBI Taxonomy" id="638953"/>
    <lineage>
        <taxon>Bacteria</taxon>
        <taxon>Bacillati</taxon>
        <taxon>Actinomycetota</taxon>
        <taxon>Actinomycetes</taxon>
        <taxon>Micrococcales</taxon>
        <taxon>Bogoriellaceae</taxon>
        <taxon>Georgenia</taxon>
    </lineage>
</organism>
<evidence type="ECO:0000256" key="1">
    <source>
        <dbReference type="SAM" id="MobiDB-lite"/>
    </source>
</evidence>